<dbReference type="Proteomes" id="UP000482209">
    <property type="component" value="Unassembled WGS sequence"/>
</dbReference>
<dbReference type="AlphaFoldDB" id="A0A6L5XYR2"/>
<keyword evidence="8" id="KW-0769">Symport</keyword>
<proteinExistence type="inferred from homology"/>
<comment type="subcellular location">
    <subcellularLocation>
        <location evidence="1 8">Cell membrane</location>
        <topology evidence="1 8">Multi-pass membrane protein</topology>
    </subcellularLocation>
</comment>
<keyword evidence="10" id="KW-1185">Reference proteome</keyword>
<sequence>MLNFFRSLNSILWGIPLLVTLLGTHLFFTLHLGFVQKKTFHAIKLSITPEENNSNGLSGFGVLATTLAATLGTGNIVGVSTAIFFGGAGAVFWCWLTGILGMATSYGECYLSMRYRRKTSSNTYYGGPMYVLEDGLHKKGLARFYSFCVLLSSIGVGCTTQSNSIAETVTYLWNFSPTIIGILASVLVGLVIIGGFSSIESFCIKLVPSMGFLYLAGCMILLIINYKFLPASITIILKQAFSLKAAGSGIAGGILNASIKAAARYGIARGLFTNEAGIGSAAIAAAGSHTENIERQALISMTATFWDTVVMCAITGLVIISNILRYPESVIGMSGGNLTHAAFESIPYIGAPLLGVCLILFAFATLIGWSYFGQQAFLYLFPKKHLGIYQTFYLVMIFLGAVLSLDLVWEITDTINFFMVIPNLISLYALKHEIKPPCT</sequence>
<name>A0A6L5XYR2_9FIRM</name>
<reference evidence="9 10" key="1">
    <citation type="submission" date="2019-08" db="EMBL/GenBank/DDBJ databases">
        <title>In-depth cultivation of the pig gut microbiome towards novel bacterial diversity and tailored functional studies.</title>
        <authorList>
            <person name="Wylensek D."/>
            <person name="Hitch T.C.A."/>
            <person name="Clavel T."/>
        </authorList>
    </citation>
    <scope>NUCLEOTIDE SEQUENCE [LARGE SCALE GENOMIC DNA]</scope>
    <source>
        <strain evidence="9 10">WCA-693-APC-MOT-I</strain>
    </source>
</reference>
<dbReference type="PANTHER" id="PTHR30330">
    <property type="entry name" value="AGSS FAMILY TRANSPORTER, SODIUM-ALANINE"/>
    <property type="match status" value="1"/>
</dbReference>
<evidence type="ECO:0000256" key="8">
    <source>
        <dbReference type="RuleBase" id="RU363064"/>
    </source>
</evidence>
<dbReference type="EMBL" id="VUMT01000010">
    <property type="protein sequence ID" value="MSS63834.1"/>
    <property type="molecule type" value="Genomic_DNA"/>
</dbReference>
<dbReference type="PANTHER" id="PTHR30330:SF3">
    <property type="entry name" value="TRANSCRIPTIONAL REGULATOR, LRP FAMILY"/>
    <property type="match status" value="1"/>
</dbReference>
<feature type="transmembrane region" description="Helical" evidence="8">
    <location>
        <begin position="305"/>
        <end position="326"/>
    </location>
</feature>
<evidence type="ECO:0000256" key="7">
    <source>
        <dbReference type="ARBA" id="ARBA00023136"/>
    </source>
</evidence>
<feature type="transmembrane region" description="Helical" evidence="8">
    <location>
        <begin position="12"/>
        <end position="35"/>
    </location>
</feature>
<evidence type="ECO:0000256" key="2">
    <source>
        <dbReference type="ARBA" id="ARBA00009261"/>
    </source>
</evidence>
<evidence type="ECO:0000313" key="9">
    <source>
        <dbReference type="EMBL" id="MSS63834.1"/>
    </source>
</evidence>
<evidence type="ECO:0000256" key="1">
    <source>
        <dbReference type="ARBA" id="ARBA00004651"/>
    </source>
</evidence>
<dbReference type="InterPro" id="IPR001463">
    <property type="entry name" value="Na/Ala_symport"/>
</dbReference>
<feature type="transmembrane region" description="Helical" evidence="8">
    <location>
        <begin position="56"/>
        <end position="77"/>
    </location>
</feature>
<dbReference type="Pfam" id="PF01235">
    <property type="entry name" value="Na_Ala_symp"/>
    <property type="match status" value="1"/>
</dbReference>
<organism evidence="9 10">
    <name type="scientific">Velocimicrobium porci</name>
    <dbReference type="NCBI Taxonomy" id="2606634"/>
    <lineage>
        <taxon>Bacteria</taxon>
        <taxon>Bacillati</taxon>
        <taxon>Bacillota</taxon>
        <taxon>Clostridia</taxon>
        <taxon>Lachnospirales</taxon>
        <taxon>Lachnospiraceae</taxon>
        <taxon>Velocimicrobium</taxon>
    </lineage>
</organism>
<feature type="transmembrane region" description="Helical" evidence="8">
    <location>
        <begin position="178"/>
        <end position="199"/>
    </location>
</feature>
<keyword evidence="5 8" id="KW-0812">Transmembrane</keyword>
<evidence type="ECO:0000256" key="6">
    <source>
        <dbReference type="ARBA" id="ARBA00022989"/>
    </source>
</evidence>
<accession>A0A6L5XYR2</accession>
<dbReference type="RefSeq" id="WP_154519246.1">
    <property type="nucleotide sequence ID" value="NZ_VUMT01000010.1"/>
</dbReference>
<evidence type="ECO:0000313" key="10">
    <source>
        <dbReference type="Proteomes" id="UP000482209"/>
    </source>
</evidence>
<evidence type="ECO:0000256" key="4">
    <source>
        <dbReference type="ARBA" id="ARBA00022475"/>
    </source>
</evidence>
<dbReference type="PRINTS" id="PR00175">
    <property type="entry name" value="NAALASMPORT"/>
</dbReference>
<feature type="transmembrane region" description="Helical" evidence="8">
    <location>
        <begin position="392"/>
        <end position="409"/>
    </location>
</feature>
<keyword evidence="4 8" id="KW-1003">Cell membrane</keyword>
<dbReference type="GO" id="GO:0005283">
    <property type="term" value="F:amino acid:sodium symporter activity"/>
    <property type="evidence" value="ECO:0007669"/>
    <property type="project" value="InterPro"/>
</dbReference>
<keyword evidence="3 8" id="KW-0813">Transport</keyword>
<comment type="caution">
    <text evidence="9">The sequence shown here is derived from an EMBL/GenBank/DDBJ whole genome shotgun (WGS) entry which is preliminary data.</text>
</comment>
<keyword evidence="6 8" id="KW-1133">Transmembrane helix</keyword>
<evidence type="ECO:0000256" key="3">
    <source>
        <dbReference type="ARBA" id="ARBA00022448"/>
    </source>
</evidence>
<dbReference type="NCBIfam" id="TIGR00835">
    <property type="entry name" value="agcS"/>
    <property type="match status" value="1"/>
</dbReference>
<feature type="transmembrane region" description="Helical" evidence="8">
    <location>
        <begin position="346"/>
        <end position="372"/>
    </location>
</feature>
<gene>
    <name evidence="9" type="ORF">FYJ58_08085</name>
</gene>
<keyword evidence="7 8" id="KW-0472">Membrane</keyword>
<protein>
    <submittedName>
        <fullName evidence="9">Sodium:alanine symporter family protein</fullName>
    </submittedName>
</protein>
<evidence type="ECO:0000256" key="5">
    <source>
        <dbReference type="ARBA" id="ARBA00022692"/>
    </source>
</evidence>
<dbReference type="GO" id="GO:0005886">
    <property type="term" value="C:plasma membrane"/>
    <property type="evidence" value="ECO:0007669"/>
    <property type="project" value="UniProtKB-SubCell"/>
</dbReference>
<feature type="transmembrane region" description="Helical" evidence="8">
    <location>
        <begin position="211"/>
        <end position="229"/>
    </location>
</feature>
<comment type="similarity">
    <text evidence="2 8">Belongs to the alanine or glycine:cation symporter (AGCS) (TC 2.A.25) family.</text>
</comment>
<feature type="transmembrane region" description="Helical" evidence="8">
    <location>
        <begin position="83"/>
        <end position="107"/>
    </location>
</feature>